<protein>
    <recommendedName>
        <fullName evidence="3">Orphan protein</fullName>
    </recommendedName>
</protein>
<dbReference type="Proteomes" id="UP000596252">
    <property type="component" value="Chromosome"/>
</dbReference>
<evidence type="ECO:0000313" key="1">
    <source>
        <dbReference type="EMBL" id="QRH03442.1"/>
    </source>
</evidence>
<proteinExistence type="predicted"/>
<evidence type="ECO:0008006" key="3">
    <source>
        <dbReference type="Google" id="ProtNLM"/>
    </source>
</evidence>
<accession>A0ABX7G835</accession>
<sequence length="109" mass="12587">MQDSTAMLLIQHRLEPGCLGPDGASHVEAFCGLAQKAMQQLSPGICRWQLEPRYDKRLAEMSYFLGAKQLTREQASKYLMLFGEDIESFEERFHNKLTQLIHQYLARKP</sequence>
<dbReference type="EMBL" id="CP069213">
    <property type="protein sequence ID" value="QRH03442.1"/>
    <property type="molecule type" value="Genomic_DNA"/>
</dbReference>
<dbReference type="RefSeq" id="WP_203326995.1">
    <property type="nucleotide sequence ID" value="NZ_CP069213.1"/>
</dbReference>
<reference evidence="1 2" key="1">
    <citation type="journal article" date="2012" name="Antonie Van Leeuwenhoek">
        <title>Shewanella litorisediminis sp. nov., a gammaproteobacterium isolated from a tidal flat sediment.</title>
        <authorList>
            <person name="Lee M.H."/>
            <person name="Yoon J.H."/>
        </authorList>
    </citation>
    <scope>NUCLEOTIDE SEQUENCE [LARGE SCALE GENOMIC DNA]</scope>
    <source>
        <strain evidence="1 2">SMK1-12</strain>
    </source>
</reference>
<gene>
    <name evidence="1" type="ORF">JQC75_08730</name>
</gene>
<keyword evidence="2" id="KW-1185">Reference proteome</keyword>
<evidence type="ECO:0000313" key="2">
    <source>
        <dbReference type="Proteomes" id="UP000596252"/>
    </source>
</evidence>
<name>A0ABX7G835_9GAMM</name>
<organism evidence="1 2">
    <name type="scientific">Shewanella litorisediminis</name>
    <dbReference type="NCBI Taxonomy" id="1173586"/>
    <lineage>
        <taxon>Bacteria</taxon>
        <taxon>Pseudomonadati</taxon>
        <taxon>Pseudomonadota</taxon>
        <taxon>Gammaproteobacteria</taxon>
        <taxon>Alteromonadales</taxon>
        <taxon>Shewanellaceae</taxon>
        <taxon>Shewanella</taxon>
    </lineage>
</organism>